<evidence type="ECO:0000256" key="2">
    <source>
        <dbReference type="SAM" id="MobiDB-lite"/>
    </source>
</evidence>
<feature type="coiled-coil region" evidence="1">
    <location>
        <begin position="139"/>
        <end position="242"/>
    </location>
</feature>
<feature type="region of interest" description="Disordered" evidence="2">
    <location>
        <begin position="1"/>
        <end position="69"/>
    </location>
</feature>
<keyword evidence="1" id="KW-0175">Coiled coil</keyword>
<dbReference type="GeneID" id="18758724"/>
<evidence type="ECO:0000256" key="1">
    <source>
        <dbReference type="SAM" id="Coils"/>
    </source>
</evidence>
<dbReference type="AlphaFoldDB" id="K1X3F3"/>
<protein>
    <recommendedName>
        <fullName evidence="5">MEI5 protein</fullName>
    </recommendedName>
</protein>
<name>K1X3F3_MARBU</name>
<dbReference type="Proteomes" id="UP000006753">
    <property type="component" value="Unassembled WGS sequence"/>
</dbReference>
<evidence type="ECO:0008006" key="5">
    <source>
        <dbReference type="Google" id="ProtNLM"/>
    </source>
</evidence>
<dbReference type="RefSeq" id="XP_007290678.1">
    <property type="nucleotide sequence ID" value="XM_007290616.1"/>
</dbReference>
<feature type="compositionally biased region" description="Basic and acidic residues" evidence="2">
    <location>
        <begin position="37"/>
        <end position="47"/>
    </location>
</feature>
<dbReference type="OMA" id="PEDHINI"/>
<feature type="compositionally biased region" description="Basic and acidic residues" evidence="2">
    <location>
        <begin position="589"/>
        <end position="607"/>
    </location>
</feature>
<gene>
    <name evidence="3" type="ORF">MBM_02789</name>
</gene>
<feature type="compositionally biased region" description="Low complexity" evidence="2">
    <location>
        <begin position="615"/>
        <end position="631"/>
    </location>
</feature>
<dbReference type="HOGENOM" id="CLU_425175_0_0_1"/>
<proteinExistence type="predicted"/>
<dbReference type="OrthoDB" id="5380572at2759"/>
<feature type="compositionally biased region" description="Polar residues" evidence="2">
    <location>
        <begin position="49"/>
        <end position="69"/>
    </location>
</feature>
<dbReference type="KEGG" id="mbe:MBM_02789"/>
<evidence type="ECO:0000313" key="3">
    <source>
        <dbReference type="EMBL" id="EKD19552.1"/>
    </source>
</evidence>
<dbReference type="InParanoid" id="K1X3F3"/>
<keyword evidence="4" id="KW-1185">Reference proteome</keyword>
<accession>K1X3F3</accession>
<feature type="region of interest" description="Disordered" evidence="2">
    <location>
        <begin position="577"/>
        <end position="644"/>
    </location>
</feature>
<sequence length="644" mass="72367">MPKHRNQRLDADQEGDESTTGSGNGNDSNRNRNQKNGRAEPHYDEVRSNGGTSMATSQAPNVSLATTTTKNTIRQMRDLVSLYELNVQAIEEAETNRQKIVTLELLCQSKDAELRKHKITVETLGAFNDEKDARLREERDHVKREREVIEMEREKLERAKQNEKKRKEMNEAIQAAELEKERKKLAADQEKSFKSLREGLEQQCLQKVNSSKKELSDLESKNKELRAALQTQHTQIQKCEEQLKLTRTRCEDSELAKEALKKREHMLKAELDGRKVEFGLTTKSPEFFREKFADLANQVKSVSEQFCLDLVQREQEWKPIHDKLTELDACFASVPISESDDSKMLRTAHVRRLISSKLHKIILQPFSSDMNSQGDNKASVELLRKIMVSLSECGPGTGRHAATVFRTLAIHGLQCKRADHTGTSDHPPRLYAARAEAFIQSVMPVLSLLTPGTQQPALKDALVSLAESAISVWELAQTDENLDITVSLDLNPSLEAKWRSSEFDAGATPDAWVPSTLRRIFTLFPTVLAKTASAAEDPAMSIPGGFEQSGPEMVWQEICIHDGIGLAESSALVWRGKEEQEQREEDEVQERLKREIEDKRRELDVRGKAKSQKTGSVSVSVSGPSSSPSSSWSMAGGNRTSPEE</sequence>
<reference evidence="3 4" key="1">
    <citation type="journal article" date="2012" name="BMC Genomics">
        <title>Sequencing the genome of Marssonina brunnea reveals fungus-poplar co-evolution.</title>
        <authorList>
            <person name="Zhu S."/>
            <person name="Cao Y.-Z."/>
            <person name="Jiang C."/>
            <person name="Tan B.-Y."/>
            <person name="Wang Z."/>
            <person name="Feng S."/>
            <person name="Zhang L."/>
            <person name="Su X.-H."/>
            <person name="Brejova B."/>
            <person name="Vinar T."/>
            <person name="Xu M."/>
            <person name="Wang M.-X."/>
            <person name="Zhang S.-G."/>
            <person name="Huang M.-R."/>
            <person name="Wu R."/>
            <person name="Zhou Y."/>
        </authorList>
    </citation>
    <scope>NUCLEOTIDE SEQUENCE [LARGE SCALE GENOMIC DNA]</scope>
    <source>
        <strain evidence="3 4">MB_m1</strain>
    </source>
</reference>
<dbReference type="EMBL" id="JH921431">
    <property type="protein sequence ID" value="EKD19552.1"/>
    <property type="molecule type" value="Genomic_DNA"/>
</dbReference>
<evidence type="ECO:0000313" key="4">
    <source>
        <dbReference type="Proteomes" id="UP000006753"/>
    </source>
</evidence>
<organism evidence="3 4">
    <name type="scientific">Marssonina brunnea f. sp. multigermtubi (strain MB_m1)</name>
    <name type="common">Marssonina leaf spot fungus</name>
    <dbReference type="NCBI Taxonomy" id="1072389"/>
    <lineage>
        <taxon>Eukaryota</taxon>
        <taxon>Fungi</taxon>
        <taxon>Dikarya</taxon>
        <taxon>Ascomycota</taxon>
        <taxon>Pezizomycotina</taxon>
        <taxon>Leotiomycetes</taxon>
        <taxon>Helotiales</taxon>
        <taxon>Drepanopezizaceae</taxon>
        <taxon>Drepanopeziza</taxon>
    </lineage>
</organism>